<dbReference type="InterPro" id="IPR054691">
    <property type="entry name" value="LeuA/HCS_post-cat"/>
</dbReference>
<evidence type="ECO:0000256" key="7">
    <source>
        <dbReference type="ARBA" id="ARBA00022679"/>
    </source>
</evidence>
<evidence type="ECO:0000256" key="8">
    <source>
        <dbReference type="ARBA" id="ARBA00023211"/>
    </source>
</evidence>
<dbReference type="InterPro" id="IPR013709">
    <property type="entry name" value="2-isopropylmalate_synth_dimer"/>
</dbReference>
<dbReference type="Gene3D" id="3.20.20.70">
    <property type="entry name" value="Aldolase class I"/>
    <property type="match status" value="1"/>
</dbReference>
<dbReference type="Pfam" id="PF22617">
    <property type="entry name" value="HCS_D2"/>
    <property type="match status" value="1"/>
</dbReference>
<feature type="domain" description="Pyruvate carboxyltransferase" evidence="11">
    <location>
        <begin position="1"/>
        <end position="251"/>
    </location>
</feature>
<dbReference type="STRING" id="1429043.X474_19865"/>
<dbReference type="GO" id="GO:0019298">
    <property type="term" value="P:coenzyme B biosynthetic process"/>
    <property type="evidence" value="ECO:0007669"/>
    <property type="project" value="TreeGrafter"/>
</dbReference>
<dbReference type="SUPFAM" id="SSF110921">
    <property type="entry name" value="2-isopropylmalate synthase LeuA, allosteric (dimerisation) domain"/>
    <property type="match status" value="1"/>
</dbReference>
<dbReference type="InterPro" id="IPR036230">
    <property type="entry name" value="LeuA_allosteric_dom_sf"/>
</dbReference>
<dbReference type="PANTHER" id="PTHR10277:SF9">
    <property type="entry name" value="2-ISOPROPYLMALATE SYNTHASE 1, CHLOROPLASTIC-RELATED"/>
    <property type="match status" value="1"/>
</dbReference>
<gene>
    <name evidence="12" type="ORF">X474_19865</name>
</gene>
<dbReference type="InterPro" id="IPR002034">
    <property type="entry name" value="AIPM/Hcit_synth_CS"/>
</dbReference>
<comment type="similarity">
    <text evidence="2">Belongs to the alpha-IPM synthase/homocitrate synthase family. LeuA type 1 subfamily.</text>
</comment>
<organism evidence="12 13">
    <name type="scientific">Dethiosulfatarculus sandiegensis</name>
    <dbReference type="NCBI Taxonomy" id="1429043"/>
    <lineage>
        <taxon>Bacteria</taxon>
        <taxon>Pseudomonadati</taxon>
        <taxon>Thermodesulfobacteriota</taxon>
        <taxon>Desulfarculia</taxon>
        <taxon>Desulfarculales</taxon>
        <taxon>Desulfarculaceae</taxon>
        <taxon>Dethiosulfatarculus</taxon>
    </lineage>
</organism>
<dbReference type="Pfam" id="PF00682">
    <property type="entry name" value="HMGL-like"/>
    <property type="match status" value="1"/>
</dbReference>
<dbReference type="Gene3D" id="1.10.238.260">
    <property type="match status" value="1"/>
</dbReference>
<keyword evidence="7 10" id="KW-0808">Transferase</keyword>
<reference evidence="12 13" key="1">
    <citation type="submission" date="2013-11" db="EMBL/GenBank/DDBJ databases">
        <title>Metagenomic analysis of a methanogenic consortium involved in long chain n-alkane degradation.</title>
        <authorList>
            <person name="Davidova I.A."/>
            <person name="Callaghan A.V."/>
            <person name="Wawrik B."/>
            <person name="Pruitt S."/>
            <person name="Marks C."/>
            <person name="Duncan K.E."/>
            <person name="Suflita J.M."/>
        </authorList>
    </citation>
    <scope>NUCLEOTIDE SEQUENCE [LARGE SCALE GENOMIC DNA]</scope>
    <source>
        <strain evidence="12 13">SPR</strain>
    </source>
</reference>
<evidence type="ECO:0000313" key="13">
    <source>
        <dbReference type="Proteomes" id="UP000032233"/>
    </source>
</evidence>
<evidence type="ECO:0000256" key="1">
    <source>
        <dbReference type="ARBA" id="ARBA00004689"/>
    </source>
</evidence>
<evidence type="ECO:0000256" key="9">
    <source>
        <dbReference type="ARBA" id="ARBA00023304"/>
    </source>
</evidence>
<dbReference type="PATRIC" id="fig|1429043.3.peg.4209"/>
<keyword evidence="5" id="KW-0432">Leucine biosynthesis</keyword>
<evidence type="ECO:0000256" key="4">
    <source>
        <dbReference type="ARBA" id="ARBA00018198"/>
    </source>
</evidence>
<comment type="pathway">
    <text evidence="1">Amino-acid biosynthesis; L-leucine biosynthesis; L-leucine from 3-methyl-2-oxobutanoate: step 1/4.</text>
</comment>
<evidence type="ECO:0000313" key="12">
    <source>
        <dbReference type="EMBL" id="KIX12089.1"/>
    </source>
</evidence>
<dbReference type="Pfam" id="PF08502">
    <property type="entry name" value="LeuA_dimer"/>
    <property type="match status" value="1"/>
</dbReference>
<evidence type="ECO:0000256" key="5">
    <source>
        <dbReference type="ARBA" id="ARBA00022430"/>
    </source>
</evidence>
<dbReference type="NCBIfam" id="NF002085">
    <property type="entry name" value="PRK00915.1-2"/>
    <property type="match status" value="1"/>
</dbReference>
<sequence>MQVFDTTLRDGEQMPHVAFSAEDKLAVARLLDQMGVNVIEAGFPANSRQEIEAVRRVAGEVKALVCGIARVVRQDLEAAVSAKVGMIDVFCSTSPIQMEKSMRTTPKKVLGQSVDAVRFVKDQGLSCMFTPMDATRTDPAFLNEIAARVSEAGADWIGLTDTVGVGDPFSVARMVESVRNAVDTPISIHCHDDFGLATANTLAAVRSGASMVQVCVNGLGERAGNASLEEVAMALKCLLQTDCGIDTRLLKKVSKLVERVSGLPVPPNKPVVGENAFTHESGIHAAGVMRDGSTFEPGVMTPEMVGQNRKLVLGKHTGKHGVAQALAEAGLNPGESELKEIMQRVKSLADKGKQILNTDLFAIADTVMQKLPKENRSITLDQLVVTTGDKILPTASLRAKVRGEVKVEAQVGLGPVDAAFRAVRKMLEGEIKVEIAKFHVNAITGGSRATVRVSVTVEDEEGRQAQAQAAHVDIVMASVDALLTATNHLLTRQVKEAEEAA</sequence>
<keyword evidence="6" id="KW-0028">Amino-acid biosynthesis</keyword>
<dbReference type="InterPro" id="IPR013785">
    <property type="entry name" value="Aldolase_TIM"/>
</dbReference>
<dbReference type="SUPFAM" id="SSF51569">
    <property type="entry name" value="Aldolase"/>
    <property type="match status" value="1"/>
</dbReference>
<evidence type="ECO:0000256" key="3">
    <source>
        <dbReference type="ARBA" id="ARBA00012973"/>
    </source>
</evidence>
<dbReference type="SMART" id="SM00917">
    <property type="entry name" value="LeuA_dimer"/>
    <property type="match status" value="1"/>
</dbReference>
<dbReference type="PROSITE" id="PS00816">
    <property type="entry name" value="AIPM_HOMOCIT_SYNTH_2"/>
    <property type="match status" value="1"/>
</dbReference>
<dbReference type="Gene3D" id="3.30.160.270">
    <property type="match status" value="1"/>
</dbReference>
<keyword evidence="9" id="KW-0100">Branched-chain amino acid biosynthesis</keyword>
<dbReference type="PANTHER" id="PTHR10277">
    <property type="entry name" value="HOMOCITRATE SYNTHASE-RELATED"/>
    <property type="match status" value="1"/>
</dbReference>
<dbReference type="EMBL" id="AZAC01000034">
    <property type="protein sequence ID" value="KIX12089.1"/>
    <property type="molecule type" value="Genomic_DNA"/>
</dbReference>
<evidence type="ECO:0000259" key="11">
    <source>
        <dbReference type="PROSITE" id="PS50991"/>
    </source>
</evidence>
<dbReference type="Proteomes" id="UP000032233">
    <property type="component" value="Unassembled WGS sequence"/>
</dbReference>
<protein>
    <recommendedName>
        <fullName evidence="4">2-isopropylmalate synthase</fullName>
        <ecNumber evidence="3">2.3.3.13</ecNumber>
    </recommendedName>
</protein>
<evidence type="ECO:0000256" key="2">
    <source>
        <dbReference type="ARBA" id="ARBA00009396"/>
    </source>
</evidence>
<dbReference type="CDD" id="cd07940">
    <property type="entry name" value="DRE_TIM_IPMS"/>
    <property type="match status" value="1"/>
</dbReference>
<keyword evidence="13" id="KW-1185">Reference proteome</keyword>
<proteinExistence type="inferred from homology"/>
<dbReference type="PROSITE" id="PS50991">
    <property type="entry name" value="PYR_CT"/>
    <property type="match status" value="1"/>
</dbReference>
<dbReference type="GO" id="GO:0003852">
    <property type="term" value="F:2-isopropylmalate synthase activity"/>
    <property type="evidence" value="ECO:0007669"/>
    <property type="project" value="UniProtKB-EC"/>
</dbReference>
<name>A0A0D2J1K6_9BACT</name>
<dbReference type="EC" id="2.3.3.13" evidence="3"/>
<dbReference type="FunFam" id="3.20.20.70:FF:000010">
    <property type="entry name" value="2-isopropylmalate synthase"/>
    <property type="match status" value="1"/>
</dbReference>
<keyword evidence="8" id="KW-0464">Manganese</keyword>
<dbReference type="PROSITE" id="PS00815">
    <property type="entry name" value="AIPM_HOMOCIT_SYNTH_1"/>
    <property type="match status" value="1"/>
</dbReference>
<accession>A0A0D2J1K6</accession>
<comment type="caution">
    <text evidence="12">The sequence shown here is derived from an EMBL/GenBank/DDBJ whole genome shotgun (WGS) entry which is preliminary data.</text>
</comment>
<dbReference type="FunFam" id="1.10.238.260:FF:000001">
    <property type="entry name" value="2-isopropylmalate synthase"/>
    <property type="match status" value="1"/>
</dbReference>
<dbReference type="InterPro" id="IPR050073">
    <property type="entry name" value="2-IPM_HCS-like"/>
</dbReference>
<dbReference type="GO" id="GO:0009098">
    <property type="term" value="P:L-leucine biosynthetic process"/>
    <property type="evidence" value="ECO:0007669"/>
    <property type="project" value="UniProtKB-KW"/>
</dbReference>
<evidence type="ECO:0000256" key="10">
    <source>
        <dbReference type="RuleBase" id="RU003523"/>
    </source>
</evidence>
<evidence type="ECO:0000256" key="6">
    <source>
        <dbReference type="ARBA" id="ARBA00022605"/>
    </source>
</evidence>
<dbReference type="AlphaFoldDB" id="A0A0D2J1K6"/>
<dbReference type="InParanoid" id="A0A0D2J1K6"/>
<dbReference type="InterPro" id="IPR000891">
    <property type="entry name" value="PYR_CT"/>
</dbReference>